<reference evidence="1 2" key="1">
    <citation type="submission" date="2021-06" db="EMBL/GenBank/DDBJ databases">
        <title>Caerostris extrusa draft genome.</title>
        <authorList>
            <person name="Kono N."/>
            <person name="Arakawa K."/>
        </authorList>
    </citation>
    <scope>NUCLEOTIDE SEQUENCE [LARGE SCALE GENOMIC DNA]</scope>
</reference>
<evidence type="ECO:0000313" key="1">
    <source>
        <dbReference type="EMBL" id="GIY02822.1"/>
    </source>
</evidence>
<dbReference type="AlphaFoldDB" id="A0AAV4Q3P8"/>
<organism evidence="1 2">
    <name type="scientific">Caerostris extrusa</name>
    <name type="common">Bark spider</name>
    <name type="synonym">Caerostris bankana</name>
    <dbReference type="NCBI Taxonomy" id="172846"/>
    <lineage>
        <taxon>Eukaryota</taxon>
        <taxon>Metazoa</taxon>
        <taxon>Ecdysozoa</taxon>
        <taxon>Arthropoda</taxon>
        <taxon>Chelicerata</taxon>
        <taxon>Arachnida</taxon>
        <taxon>Araneae</taxon>
        <taxon>Araneomorphae</taxon>
        <taxon>Entelegynae</taxon>
        <taxon>Araneoidea</taxon>
        <taxon>Araneidae</taxon>
        <taxon>Caerostris</taxon>
    </lineage>
</organism>
<accession>A0AAV4Q3P8</accession>
<proteinExistence type="predicted"/>
<sequence length="93" mass="10553">MGSSCTVRGKGLSNSLPKKNSFFLGKCIKCRAHKMGNFSKFPEPFLSHTLPFSAPSFLFISNSTPQPFPQKPFYFICSQQKLGRYLIRTEPWS</sequence>
<comment type="caution">
    <text evidence="1">The sequence shown here is derived from an EMBL/GenBank/DDBJ whole genome shotgun (WGS) entry which is preliminary data.</text>
</comment>
<gene>
    <name evidence="1" type="ORF">CEXT_134911</name>
</gene>
<name>A0AAV4Q3P8_CAEEX</name>
<evidence type="ECO:0000313" key="2">
    <source>
        <dbReference type="Proteomes" id="UP001054945"/>
    </source>
</evidence>
<protein>
    <submittedName>
        <fullName evidence="1">Uncharacterized protein</fullName>
    </submittedName>
</protein>
<keyword evidence="2" id="KW-1185">Reference proteome</keyword>
<dbReference type="EMBL" id="BPLR01005506">
    <property type="protein sequence ID" value="GIY02822.1"/>
    <property type="molecule type" value="Genomic_DNA"/>
</dbReference>
<dbReference type="Proteomes" id="UP001054945">
    <property type="component" value="Unassembled WGS sequence"/>
</dbReference>